<name>A0A1G9R623_9FIRM</name>
<dbReference type="SMART" id="SM00267">
    <property type="entry name" value="GGDEF"/>
    <property type="match status" value="1"/>
</dbReference>
<dbReference type="CDD" id="cd00130">
    <property type="entry name" value="PAS"/>
    <property type="match status" value="1"/>
</dbReference>
<dbReference type="Gene3D" id="3.30.450.20">
    <property type="entry name" value="PAS domain"/>
    <property type="match status" value="1"/>
</dbReference>
<dbReference type="SMART" id="SM00091">
    <property type="entry name" value="PAS"/>
    <property type="match status" value="1"/>
</dbReference>
<evidence type="ECO:0000259" key="1">
    <source>
        <dbReference type="PROSITE" id="PS50883"/>
    </source>
</evidence>
<dbReference type="InterPro" id="IPR000160">
    <property type="entry name" value="GGDEF_dom"/>
</dbReference>
<evidence type="ECO:0000313" key="3">
    <source>
        <dbReference type="EMBL" id="SDM18287.1"/>
    </source>
</evidence>
<dbReference type="Pfam" id="PF00990">
    <property type="entry name" value="GGDEF"/>
    <property type="match status" value="1"/>
</dbReference>
<dbReference type="InterPro" id="IPR000014">
    <property type="entry name" value="PAS"/>
</dbReference>
<dbReference type="EMBL" id="FNGO01000020">
    <property type="protein sequence ID" value="SDM18287.1"/>
    <property type="molecule type" value="Genomic_DNA"/>
</dbReference>
<dbReference type="InterPro" id="IPR035965">
    <property type="entry name" value="PAS-like_dom_sf"/>
</dbReference>
<dbReference type="Gene3D" id="3.30.70.270">
    <property type="match status" value="1"/>
</dbReference>
<dbReference type="Pfam" id="PF00563">
    <property type="entry name" value="EAL"/>
    <property type="match status" value="1"/>
</dbReference>
<dbReference type="SUPFAM" id="SSF55785">
    <property type="entry name" value="PYP-like sensor domain (PAS domain)"/>
    <property type="match status" value="1"/>
</dbReference>
<dbReference type="STRING" id="321763.SAMN04488692_12013"/>
<dbReference type="OrthoDB" id="9762141at2"/>
<protein>
    <submittedName>
        <fullName evidence="3">PAS domain S-box-containing protein</fullName>
    </submittedName>
</protein>
<sequence>MSRLGKSSEEKIKKENINLLISNDRNRELLKELLSDKFEVFVQEETNFNKFNLIFLDEKYFKRYKEQIKSYKQDNRTFTPMIYLQDKGKDTSQNLFKLVEDVIELPVSQKLLLARVDNLIRNKRLWTEWNILKERYENIFNNINDMIFLVDIIEKEEPGFKIVEVNKKLLEELKYDKEALKNSSLEKFMPEEDVNELFKFLKDQGEALLTTKFYPEEGEAIPVEINARKLNIQGKEQILCAARDMTEKRKREELEEVSFYDPNSGLPNSSSLIKNMDKLIEEEKTEDIYLLVIDIKNYEEIMNSIGHTRWGGFLKEIATQLKERLELKFILNEREAANSDMEISVYNIYHDKLGFLLVNTSEDRLTDFIEELKDKTELSFYYNSIPIFLNSHLGVAPYQKGDKAVELFQRAYQAMNSAVSDKKRIKIYEEALETETQENFMILGDVRNALDEDQFELHYMPKVRLKTGEITGVEALIRWPHPERGNISPGEFIPPVERTGLINELTHWVLNRAAEKKRILADRGIDINMAVNISPRNLKQKGFVEDVKNIIAQNGLKPAQFELELTETEIMEDVIGGNNSLGQLLKEDIKISMDDFGTGYSSLAYLKNLDINTLKIDLSFVQVMNEDKKSYEIVKTAIRLGQVLGKEIVAEGIESQDVMGDLKELGCDYGQGYYIGKPMPREDFVDFYGSWQEQIF</sequence>
<dbReference type="SUPFAM" id="SSF141868">
    <property type="entry name" value="EAL domain-like"/>
    <property type="match status" value="1"/>
</dbReference>
<dbReference type="PANTHER" id="PTHR33121:SF71">
    <property type="entry name" value="OXYGEN SENSOR PROTEIN DOSP"/>
    <property type="match status" value="1"/>
</dbReference>
<evidence type="ECO:0000313" key="4">
    <source>
        <dbReference type="Proteomes" id="UP000199476"/>
    </source>
</evidence>
<dbReference type="NCBIfam" id="TIGR00229">
    <property type="entry name" value="sensory_box"/>
    <property type="match status" value="1"/>
</dbReference>
<dbReference type="PROSITE" id="PS50887">
    <property type="entry name" value="GGDEF"/>
    <property type="match status" value="1"/>
</dbReference>
<proteinExistence type="predicted"/>
<dbReference type="RefSeq" id="WP_089761255.1">
    <property type="nucleotide sequence ID" value="NZ_FNGO01000020.1"/>
</dbReference>
<dbReference type="PANTHER" id="PTHR33121">
    <property type="entry name" value="CYCLIC DI-GMP PHOSPHODIESTERASE PDEF"/>
    <property type="match status" value="1"/>
</dbReference>
<accession>A0A1G9R623</accession>
<dbReference type="GO" id="GO:0071111">
    <property type="term" value="F:cyclic-guanylate-specific phosphodiesterase activity"/>
    <property type="evidence" value="ECO:0007669"/>
    <property type="project" value="InterPro"/>
</dbReference>
<dbReference type="InterPro" id="IPR001633">
    <property type="entry name" value="EAL_dom"/>
</dbReference>
<dbReference type="InterPro" id="IPR035919">
    <property type="entry name" value="EAL_sf"/>
</dbReference>
<reference evidence="3 4" key="1">
    <citation type="submission" date="2016-10" db="EMBL/GenBank/DDBJ databases">
        <authorList>
            <person name="de Groot N.N."/>
        </authorList>
    </citation>
    <scope>NUCLEOTIDE SEQUENCE [LARGE SCALE GENOMIC DNA]</scope>
    <source>
        <strain evidence="3 4">SLAS-1</strain>
    </source>
</reference>
<feature type="domain" description="EAL" evidence="1">
    <location>
        <begin position="439"/>
        <end position="692"/>
    </location>
</feature>
<dbReference type="Proteomes" id="UP000199476">
    <property type="component" value="Unassembled WGS sequence"/>
</dbReference>
<organism evidence="3 4">
    <name type="scientific">Halarsenatibacter silvermanii</name>
    <dbReference type="NCBI Taxonomy" id="321763"/>
    <lineage>
        <taxon>Bacteria</taxon>
        <taxon>Bacillati</taxon>
        <taxon>Bacillota</taxon>
        <taxon>Clostridia</taxon>
        <taxon>Halanaerobiales</taxon>
        <taxon>Halarsenatibacteraceae</taxon>
        <taxon>Halarsenatibacter</taxon>
    </lineage>
</organism>
<gene>
    <name evidence="3" type="ORF">SAMN04488692_12013</name>
</gene>
<dbReference type="InterPro" id="IPR050706">
    <property type="entry name" value="Cyclic-di-GMP_PDE-like"/>
</dbReference>
<dbReference type="InterPro" id="IPR029787">
    <property type="entry name" value="Nucleotide_cyclase"/>
</dbReference>
<feature type="domain" description="GGDEF" evidence="2">
    <location>
        <begin position="286"/>
        <end position="430"/>
    </location>
</feature>
<dbReference type="Gene3D" id="3.20.20.450">
    <property type="entry name" value="EAL domain"/>
    <property type="match status" value="1"/>
</dbReference>
<evidence type="ECO:0000259" key="2">
    <source>
        <dbReference type="PROSITE" id="PS50887"/>
    </source>
</evidence>
<dbReference type="AlphaFoldDB" id="A0A1G9R623"/>
<keyword evidence="4" id="KW-1185">Reference proteome</keyword>
<dbReference type="Pfam" id="PF13426">
    <property type="entry name" value="PAS_9"/>
    <property type="match status" value="1"/>
</dbReference>
<dbReference type="SUPFAM" id="SSF55073">
    <property type="entry name" value="Nucleotide cyclase"/>
    <property type="match status" value="1"/>
</dbReference>
<dbReference type="CDD" id="cd01948">
    <property type="entry name" value="EAL"/>
    <property type="match status" value="1"/>
</dbReference>
<dbReference type="SMART" id="SM00052">
    <property type="entry name" value="EAL"/>
    <property type="match status" value="1"/>
</dbReference>
<dbReference type="InterPro" id="IPR043128">
    <property type="entry name" value="Rev_trsase/Diguanyl_cyclase"/>
</dbReference>
<dbReference type="PROSITE" id="PS50883">
    <property type="entry name" value="EAL"/>
    <property type="match status" value="1"/>
</dbReference>